<gene>
    <name evidence="2" type="ORF">GCM10010470_22340</name>
</gene>
<comment type="caution">
    <text evidence="2">The sequence shown here is derived from an EMBL/GenBank/DDBJ whole genome shotgun (WGS) entry which is preliminary data.</text>
</comment>
<name>A0ABN3VAU0_9PSEU</name>
<evidence type="ECO:0000313" key="3">
    <source>
        <dbReference type="Proteomes" id="UP001500979"/>
    </source>
</evidence>
<dbReference type="RefSeq" id="WP_344679505.1">
    <property type="nucleotide sequence ID" value="NZ_BAAAUX010000011.1"/>
</dbReference>
<protein>
    <recommendedName>
        <fullName evidence="4">Polyisoprenoid-binding protein YceI</fullName>
    </recommendedName>
</protein>
<keyword evidence="3" id="KW-1185">Reference proteome</keyword>
<keyword evidence="1" id="KW-0732">Signal</keyword>
<evidence type="ECO:0000313" key="2">
    <source>
        <dbReference type="EMBL" id="GAA2787420.1"/>
    </source>
</evidence>
<dbReference type="Proteomes" id="UP001500979">
    <property type="component" value="Unassembled WGS sequence"/>
</dbReference>
<evidence type="ECO:0000256" key="1">
    <source>
        <dbReference type="SAM" id="SignalP"/>
    </source>
</evidence>
<accession>A0ABN3VAU0</accession>
<reference evidence="2 3" key="1">
    <citation type="journal article" date="2019" name="Int. J. Syst. Evol. Microbiol.">
        <title>The Global Catalogue of Microorganisms (GCM) 10K type strain sequencing project: providing services to taxonomists for standard genome sequencing and annotation.</title>
        <authorList>
            <consortium name="The Broad Institute Genomics Platform"/>
            <consortium name="The Broad Institute Genome Sequencing Center for Infectious Disease"/>
            <person name="Wu L."/>
            <person name="Ma J."/>
        </authorList>
    </citation>
    <scope>NUCLEOTIDE SEQUENCE [LARGE SCALE GENOMIC DNA]</scope>
    <source>
        <strain evidence="2 3">JCM 9383</strain>
    </source>
</reference>
<feature type="signal peptide" evidence="1">
    <location>
        <begin position="1"/>
        <end position="31"/>
    </location>
</feature>
<evidence type="ECO:0008006" key="4">
    <source>
        <dbReference type="Google" id="ProtNLM"/>
    </source>
</evidence>
<dbReference type="EMBL" id="BAAAUX010000011">
    <property type="protein sequence ID" value="GAA2787420.1"/>
    <property type="molecule type" value="Genomic_DNA"/>
</dbReference>
<feature type="chain" id="PRO_5047436018" description="Polyisoprenoid-binding protein YceI" evidence="1">
    <location>
        <begin position="32"/>
        <end position="199"/>
    </location>
</feature>
<sequence>MHARTNRTTRAALGLATAVGALIITASPGHAAPTKISYDTAGETHISGLEAKLPLGPGQSDVEVDLQTGKLGAKITLPESRTDFALFGLPTHAKVRITQESDLAGTFQAGSVTVAGDFAIQITEVGHFGAGIPMQNCRTTEPVRIELKSEGSFSPTEGGRLTGQYQIPKFADCGFDTEIINGLVTGKDNPIAVDLKAKK</sequence>
<organism evidence="2 3">
    <name type="scientific">Saccharopolyspora taberi</name>
    <dbReference type="NCBI Taxonomy" id="60895"/>
    <lineage>
        <taxon>Bacteria</taxon>
        <taxon>Bacillati</taxon>
        <taxon>Actinomycetota</taxon>
        <taxon>Actinomycetes</taxon>
        <taxon>Pseudonocardiales</taxon>
        <taxon>Pseudonocardiaceae</taxon>
        <taxon>Saccharopolyspora</taxon>
    </lineage>
</organism>
<proteinExistence type="predicted"/>